<dbReference type="Proteomes" id="UP000813385">
    <property type="component" value="Unassembled WGS sequence"/>
</dbReference>
<proteinExistence type="predicted"/>
<dbReference type="Pfam" id="PF03171">
    <property type="entry name" value="2OG-FeII_Oxy"/>
    <property type="match status" value="1"/>
</dbReference>
<dbReference type="InterPro" id="IPR044861">
    <property type="entry name" value="IPNS-like_FE2OG_OXY"/>
</dbReference>
<evidence type="ECO:0000313" key="2">
    <source>
        <dbReference type="EMBL" id="KAH7376715.1"/>
    </source>
</evidence>
<evidence type="ECO:0000259" key="1">
    <source>
        <dbReference type="Pfam" id="PF03171"/>
    </source>
</evidence>
<accession>A0A8K0XAL6</accession>
<keyword evidence="3" id="KW-1185">Reference proteome</keyword>
<evidence type="ECO:0000313" key="3">
    <source>
        <dbReference type="Proteomes" id="UP000813385"/>
    </source>
</evidence>
<feature type="domain" description="Isopenicillin N synthase-like Fe(2+) 2OG dioxygenase" evidence="1">
    <location>
        <begin position="123"/>
        <end position="158"/>
    </location>
</feature>
<gene>
    <name evidence="2" type="ORF">B0T11DRAFT_294173</name>
</gene>
<organism evidence="2 3">
    <name type="scientific">Plectosphaerella cucumerina</name>
    <dbReference type="NCBI Taxonomy" id="40658"/>
    <lineage>
        <taxon>Eukaryota</taxon>
        <taxon>Fungi</taxon>
        <taxon>Dikarya</taxon>
        <taxon>Ascomycota</taxon>
        <taxon>Pezizomycotina</taxon>
        <taxon>Sordariomycetes</taxon>
        <taxon>Hypocreomycetidae</taxon>
        <taxon>Glomerellales</taxon>
        <taxon>Plectosphaerellaceae</taxon>
        <taxon>Plectosphaerella</taxon>
    </lineage>
</organism>
<comment type="caution">
    <text evidence="2">The sequence shown here is derived from an EMBL/GenBank/DDBJ whole genome shotgun (WGS) entry which is preliminary data.</text>
</comment>
<protein>
    <recommendedName>
        <fullName evidence="1">Isopenicillin N synthase-like Fe(2+) 2OG dioxygenase domain-containing protein</fullName>
    </recommendedName>
</protein>
<sequence length="235" mass="26511">MPWPIKASLLLTGHGARPQTFPPEGCVVGDLTVVRKRCRRSVSRYQGSVDWLQLVREQDSNGVPVITSFEVAPLKRRRHEESSGDHLRYIKRYHGTAEENQKLGGVWLKGRCSASPGQGRFLEMVRPQRDALTVNIADALQFMTNGYLKLSIHRVVAPPPVQAHINRLGVLYMVRIEDDTNLVPVQESPVLQRLGLLENKTVDSDGKPVKARKWPGDNEEIDVEIIKGVKVKYYD</sequence>
<dbReference type="SUPFAM" id="SSF51197">
    <property type="entry name" value="Clavaminate synthase-like"/>
    <property type="match status" value="1"/>
</dbReference>
<dbReference type="EMBL" id="JAGPXD010000001">
    <property type="protein sequence ID" value="KAH7376715.1"/>
    <property type="molecule type" value="Genomic_DNA"/>
</dbReference>
<reference evidence="2" key="1">
    <citation type="journal article" date="2021" name="Nat. Commun.">
        <title>Genetic determinants of endophytism in the Arabidopsis root mycobiome.</title>
        <authorList>
            <person name="Mesny F."/>
            <person name="Miyauchi S."/>
            <person name="Thiergart T."/>
            <person name="Pickel B."/>
            <person name="Atanasova L."/>
            <person name="Karlsson M."/>
            <person name="Huettel B."/>
            <person name="Barry K.W."/>
            <person name="Haridas S."/>
            <person name="Chen C."/>
            <person name="Bauer D."/>
            <person name="Andreopoulos W."/>
            <person name="Pangilinan J."/>
            <person name="LaButti K."/>
            <person name="Riley R."/>
            <person name="Lipzen A."/>
            <person name="Clum A."/>
            <person name="Drula E."/>
            <person name="Henrissat B."/>
            <person name="Kohler A."/>
            <person name="Grigoriev I.V."/>
            <person name="Martin F.M."/>
            <person name="Hacquard S."/>
        </authorList>
    </citation>
    <scope>NUCLEOTIDE SEQUENCE</scope>
    <source>
        <strain evidence="2">MPI-CAGE-AT-0016</strain>
    </source>
</reference>
<dbReference type="AlphaFoldDB" id="A0A8K0XAL6"/>
<name>A0A8K0XAL6_9PEZI</name>
<dbReference type="OrthoDB" id="406156at2759"/>
<dbReference type="Gene3D" id="2.60.120.330">
    <property type="entry name" value="B-lactam Antibiotic, Isopenicillin N Synthase, Chain"/>
    <property type="match status" value="1"/>
</dbReference>
<dbReference type="InterPro" id="IPR027443">
    <property type="entry name" value="IPNS-like_sf"/>
</dbReference>